<reference evidence="3 4" key="1">
    <citation type="submission" date="2023-04" db="EMBL/GenBank/DDBJ databases">
        <title>A novel bacteria isolated from coastal sediment.</title>
        <authorList>
            <person name="Liu X.-J."/>
            <person name="Du Z.-J."/>
        </authorList>
    </citation>
    <scope>NUCLEOTIDE SEQUENCE [LARGE SCALE GENOMIC DNA]</scope>
    <source>
        <strain evidence="3 4">SDUM461004</strain>
    </source>
</reference>
<keyword evidence="4" id="KW-1185">Reference proteome</keyword>
<feature type="domain" description="Sodium symporter small subunit" evidence="2">
    <location>
        <begin position="7"/>
        <end position="84"/>
    </location>
</feature>
<dbReference type="NCBIfam" id="TIGR03647">
    <property type="entry name" value="Na_symport_sm"/>
    <property type="match status" value="1"/>
</dbReference>
<comment type="caution">
    <text evidence="3">The sequence shown here is derived from an EMBL/GenBank/DDBJ whole genome shotgun (WGS) entry which is preliminary data.</text>
</comment>
<feature type="transmembrane region" description="Helical" evidence="1">
    <location>
        <begin position="55"/>
        <end position="75"/>
    </location>
</feature>
<protein>
    <submittedName>
        <fullName evidence="3">DUF4212 domain-containing protein</fullName>
    </submittedName>
</protein>
<keyword evidence="1" id="KW-0812">Transmembrane</keyword>
<accession>A0ABU1AMG9</accession>
<dbReference type="Pfam" id="PF13937">
    <property type="entry name" value="DUF4212"/>
    <property type="match status" value="1"/>
</dbReference>
<name>A0ABU1AMG9_9BACT</name>
<sequence length="88" mass="10010">MEVDHPRAHRRACLKITLCLLTVWFTISFGAGILLRDWLDIHAPKVGGAPFGFWMAQQGAIIGFVLILIVFACLMNRLDRKHGYSEER</sequence>
<dbReference type="RefSeq" id="WP_308986446.1">
    <property type="nucleotide sequence ID" value="NZ_JARXIC010000041.1"/>
</dbReference>
<keyword evidence="1" id="KW-0472">Membrane</keyword>
<dbReference type="EMBL" id="JARXIC010000041">
    <property type="protein sequence ID" value="MDQ8196002.1"/>
    <property type="molecule type" value="Genomic_DNA"/>
</dbReference>
<dbReference type="Proteomes" id="UP001243717">
    <property type="component" value="Unassembled WGS sequence"/>
</dbReference>
<organism evidence="3 4">
    <name type="scientific">Thalassobacterium sedimentorum</name>
    <dbReference type="NCBI Taxonomy" id="3041258"/>
    <lineage>
        <taxon>Bacteria</taxon>
        <taxon>Pseudomonadati</taxon>
        <taxon>Verrucomicrobiota</taxon>
        <taxon>Opitutia</taxon>
        <taxon>Puniceicoccales</taxon>
        <taxon>Coraliomargaritaceae</taxon>
        <taxon>Thalassobacterium</taxon>
    </lineage>
</organism>
<gene>
    <name evidence="3" type="ORF">QEH59_16320</name>
</gene>
<evidence type="ECO:0000256" key="1">
    <source>
        <dbReference type="SAM" id="Phobius"/>
    </source>
</evidence>
<feature type="transmembrane region" description="Helical" evidence="1">
    <location>
        <begin position="12"/>
        <end position="35"/>
    </location>
</feature>
<proteinExistence type="predicted"/>
<evidence type="ECO:0000313" key="4">
    <source>
        <dbReference type="Proteomes" id="UP001243717"/>
    </source>
</evidence>
<dbReference type="InterPro" id="IPR019886">
    <property type="entry name" value="Na_symporter_ssu"/>
</dbReference>
<evidence type="ECO:0000313" key="3">
    <source>
        <dbReference type="EMBL" id="MDQ8196002.1"/>
    </source>
</evidence>
<keyword evidence="1" id="KW-1133">Transmembrane helix</keyword>
<evidence type="ECO:0000259" key="2">
    <source>
        <dbReference type="Pfam" id="PF13937"/>
    </source>
</evidence>